<feature type="compositionally biased region" description="Polar residues" evidence="1">
    <location>
        <begin position="22"/>
        <end position="34"/>
    </location>
</feature>
<name>A0A9P7FRW4_9AGAR</name>
<evidence type="ECO:0000256" key="1">
    <source>
        <dbReference type="SAM" id="MobiDB-lite"/>
    </source>
</evidence>
<proteinExistence type="predicted"/>
<dbReference type="EMBL" id="JABCKI010006007">
    <property type="protein sequence ID" value="KAG5635884.1"/>
    <property type="molecule type" value="Genomic_DNA"/>
</dbReference>
<evidence type="ECO:0000313" key="3">
    <source>
        <dbReference type="Proteomes" id="UP000717328"/>
    </source>
</evidence>
<accession>A0A9P7FRW4</accession>
<feature type="region of interest" description="Disordered" evidence="1">
    <location>
        <begin position="1"/>
        <end position="36"/>
    </location>
</feature>
<dbReference type="Proteomes" id="UP000717328">
    <property type="component" value="Unassembled WGS sequence"/>
</dbReference>
<reference evidence="2" key="1">
    <citation type="submission" date="2021-02" db="EMBL/GenBank/DDBJ databases">
        <authorList>
            <person name="Nieuwenhuis M."/>
            <person name="Van De Peppel L.J.J."/>
        </authorList>
    </citation>
    <scope>NUCLEOTIDE SEQUENCE</scope>
    <source>
        <strain evidence="2">D49</strain>
    </source>
</reference>
<protein>
    <submittedName>
        <fullName evidence="2">Uncharacterized protein</fullName>
    </submittedName>
</protein>
<feature type="region of interest" description="Disordered" evidence="1">
    <location>
        <begin position="49"/>
        <end position="76"/>
    </location>
</feature>
<organism evidence="2 3">
    <name type="scientific">Sphagnurus paluster</name>
    <dbReference type="NCBI Taxonomy" id="117069"/>
    <lineage>
        <taxon>Eukaryota</taxon>
        <taxon>Fungi</taxon>
        <taxon>Dikarya</taxon>
        <taxon>Basidiomycota</taxon>
        <taxon>Agaricomycotina</taxon>
        <taxon>Agaricomycetes</taxon>
        <taxon>Agaricomycetidae</taxon>
        <taxon>Agaricales</taxon>
        <taxon>Tricholomatineae</taxon>
        <taxon>Lyophyllaceae</taxon>
        <taxon>Sphagnurus</taxon>
    </lineage>
</organism>
<evidence type="ECO:0000313" key="2">
    <source>
        <dbReference type="EMBL" id="KAG5635884.1"/>
    </source>
</evidence>
<sequence length="76" mass="8407">MPQDSDNLLASGRKDDIKPSEKFTSTSVSISENISEGLKTASEWSAENYESANSELEPSRFESGSWRSSKSRGNKF</sequence>
<feature type="compositionally biased region" description="Basic and acidic residues" evidence="1">
    <location>
        <begin position="12"/>
        <end position="21"/>
    </location>
</feature>
<comment type="caution">
    <text evidence="2">The sequence shown here is derived from an EMBL/GenBank/DDBJ whole genome shotgun (WGS) entry which is preliminary data.</text>
</comment>
<keyword evidence="3" id="KW-1185">Reference proteome</keyword>
<reference evidence="2" key="2">
    <citation type="submission" date="2021-10" db="EMBL/GenBank/DDBJ databases">
        <title>Phylogenomics reveals ancestral predisposition of the termite-cultivated fungus Termitomyces towards a domesticated lifestyle.</title>
        <authorList>
            <person name="Auxier B."/>
            <person name="Grum-Grzhimaylo A."/>
            <person name="Cardenas M.E."/>
            <person name="Lodge J.D."/>
            <person name="Laessoe T."/>
            <person name="Pedersen O."/>
            <person name="Smith M.E."/>
            <person name="Kuyper T.W."/>
            <person name="Franco-Molano E.A."/>
            <person name="Baroni T.J."/>
            <person name="Aanen D.K."/>
        </authorList>
    </citation>
    <scope>NUCLEOTIDE SEQUENCE</scope>
    <source>
        <strain evidence="2">D49</strain>
    </source>
</reference>
<gene>
    <name evidence="2" type="ORF">H0H81_009765</name>
</gene>
<dbReference type="AlphaFoldDB" id="A0A9P7FRW4"/>